<dbReference type="FunFam" id="3.20.20.100:FF:000004">
    <property type="entry name" value="Oxidoreductase, aldo/keto reductase"/>
    <property type="match status" value="1"/>
</dbReference>
<name>A0A7X4YJ70_9BACL</name>
<dbReference type="Gene3D" id="3.20.20.100">
    <property type="entry name" value="NADP-dependent oxidoreductase domain"/>
    <property type="match status" value="1"/>
</dbReference>
<dbReference type="AlphaFoldDB" id="A0A7X4YJ70"/>
<gene>
    <name evidence="3" type="ORF">GT003_00075</name>
</gene>
<comment type="caution">
    <text evidence="3">The sequence shown here is derived from an EMBL/GenBank/DDBJ whole genome shotgun (WGS) entry which is preliminary data.</text>
</comment>
<dbReference type="PANTHER" id="PTHR43364:SF4">
    <property type="entry name" value="NAD(P)-LINKED OXIDOREDUCTASE SUPERFAMILY PROTEIN"/>
    <property type="match status" value="1"/>
</dbReference>
<dbReference type="GO" id="GO:0016491">
    <property type="term" value="F:oxidoreductase activity"/>
    <property type="evidence" value="ECO:0007669"/>
    <property type="project" value="UniProtKB-KW"/>
</dbReference>
<dbReference type="OrthoDB" id="9773828at2"/>
<organism evidence="3 4">
    <name type="scientific">Paenibacillus sacheonensis</name>
    <dbReference type="NCBI Taxonomy" id="742054"/>
    <lineage>
        <taxon>Bacteria</taxon>
        <taxon>Bacillati</taxon>
        <taxon>Bacillota</taxon>
        <taxon>Bacilli</taxon>
        <taxon>Bacillales</taxon>
        <taxon>Paenibacillaceae</taxon>
        <taxon>Paenibacillus</taxon>
    </lineage>
</organism>
<dbReference type="CDD" id="cd19080">
    <property type="entry name" value="AKR_AKR9A_9B"/>
    <property type="match status" value="1"/>
</dbReference>
<feature type="domain" description="NADP-dependent oxidoreductase" evidence="2">
    <location>
        <begin position="16"/>
        <end position="310"/>
    </location>
</feature>
<dbReference type="InterPro" id="IPR050523">
    <property type="entry name" value="AKR_Detox_Biosynth"/>
</dbReference>
<evidence type="ECO:0000259" key="2">
    <source>
        <dbReference type="Pfam" id="PF00248"/>
    </source>
</evidence>
<reference evidence="3 4" key="1">
    <citation type="submission" date="2020-01" db="EMBL/GenBank/DDBJ databases">
        <title>Paenibacillus soybeanensis sp. nov. isolated from the nodules of soybean (Glycine max(L.) Merr).</title>
        <authorList>
            <person name="Wang H."/>
        </authorList>
    </citation>
    <scope>NUCLEOTIDE SEQUENCE [LARGE SCALE GENOMIC DNA]</scope>
    <source>
        <strain evidence="3 4">DSM 23054</strain>
    </source>
</reference>
<dbReference type="SUPFAM" id="SSF51430">
    <property type="entry name" value="NAD(P)-linked oxidoreductase"/>
    <property type="match status" value="1"/>
</dbReference>
<protein>
    <submittedName>
        <fullName evidence="3">Aldo/keto reductase</fullName>
    </submittedName>
</protein>
<keyword evidence="4" id="KW-1185">Reference proteome</keyword>
<evidence type="ECO:0000313" key="3">
    <source>
        <dbReference type="EMBL" id="NBC67387.1"/>
    </source>
</evidence>
<sequence length="343" mass="37873">MKFKLLGRSGLRVSEVALGTMTFGGAGGFGASKDESRKMFEAYAAAGGNFIDSANSYTGGESEELVGEFIAGARENFVVATKYSVSMNKTHPNGGGNHRKSLVQSLEQSLKRLNTDYIDVYWVHVWDFMTPVEEVMRALDDQVRAGKILYVGISDAPAWIVSQANTLAALQGWSPFIGLQTEYSLVQRDAERDLIPMAEAFDIGVTAWSPLGAGVLTGKYQHKEPENARKARINAYRSNERNVRVIHEAVHIASEIGKTPAQVALNWIRQKRGVFIPILGAKTVEQLQDNLASVEFDLTEQQLERLDEVSRIGLGFPHDFIGSDGVKGLINGEFRSRIDNHRR</sequence>
<evidence type="ECO:0000256" key="1">
    <source>
        <dbReference type="ARBA" id="ARBA00023002"/>
    </source>
</evidence>
<dbReference type="PANTHER" id="PTHR43364">
    <property type="entry name" value="NADH-SPECIFIC METHYLGLYOXAL REDUCTASE-RELATED"/>
    <property type="match status" value="1"/>
</dbReference>
<dbReference type="Proteomes" id="UP000558113">
    <property type="component" value="Unassembled WGS sequence"/>
</dbReference>
<dbReference type="EMBL" id="JAAAMU010000001">
    <property type="protein sequence ID" value="NBC67387.1"/>
    <property type="molecule type" value="Genomic_DNA"/>
</dbReference>
<proteinExistence type="predicted"/>
<dbReference type="RefSeq" id="WP_161693137.1">
    <property type="nucleotide sequence ID" value="NZ_JAAAMU010000001.1"/>
</dbReference>
<keyword evidence="1" id="KW-0560">Oxidoreductase</keyword>
<dbReference type="Pfam" id="PF00248">
    <property type="entry name" value="Aldo_ket_red"/>
    <property type="match status" value="1"/>
</dbReference>
<dbReference type="GO" id="GO:0005829">
    <property type="term" value="C:cytosol"/>
    <property type="evidence" value="ECO:0007669"/>
    <property type="project" value="UniProtKB-ARBA"/>
</dbReference>
<dbReference type="InterPro" id="IPR036812">
    <property type="entry name" value="NAD(P)_OxRdtase_dom_sf"/>
</dbReference>
<accession>A0A7X4YJ70</accession>
<dbReference type="InterPro" id="IPR023210">
    <property type="entry name" value="NADP_OxRdtase_dom"/>
</dbReference>
<evidence type="ECO:0000313" key="4">
    <source>
        <dbReference type="Proteomes" id="UP000558113"/>
    </source>
</evidence>